<dbReference type="AlphaFoldDB" id="A0A179IL94"/>
<sequence length="494" mass="57180">MAGPIQIGDIIKFSEIAMEVWRYGWEPEHNAGENYRAFGVEVRTLRDSLKRLDSAVLRTQQSLRRYGAREIDCLGADRSSLYEIIGDYDATLEECRLLLQRNLRYSQTTSPMRNIEWNYNVMPQVDHLRGRIRMHSSRIQHVLKPFEIVNRLISCSDLISNIHGDLVRRLTGIHQDVLGIRRDINAIIQAYYPQVAQDIEQQMAQEIHSLRIPDHLLARLNVTFEASRSRASPEPIPLRDLADCFLIHMQDSTENFYPESTNHDSTPSVMQYLELVKSQYLMQQIRASHELDNLPRTSHWRGYIASLQEKLSQQCARFETELLAPSISHVADEVLLFRLGNDDDVLLQQNRSPPPIEPRFNFLMEAHRSLEAEPGAWRMIQLRRRIGSDTQFRILEMFGDHDRSSITDSRIIDFNIHGARLIPIYADPIPFPTPDAISLPAQEIVLEENNTSHSYVFLNRSELLQFQEALTGFKVVDEYTQYVPRPRINLPPST</sequence>
<proteinExistence type="predicted"/>
<protein>
    <recommendedName>
        <fullName evidence="3">Fungal N-terminal domain-containing protein</fullName>
    </recommendedName>
</protein>
<dbReference type="Proteomes" id="UP000243081">
    <property type="component" value="Unassembled WGS sequence"/>
</dbReference>
<keyword evidence="2" id="KW-1185">Reference proteome</keyword>
<organism evidence="1 2">
    <name type="scientific">Cordyceps confragosa</name>
    <name type="common">Lecanicillium lecanii</name>
    <dbReference type="NCBI Taxonomy" id="2714763"/>
    <lineage>
        <taxon>Eukaryota</taxon>
        <taxon>Fungi</taxon>
        <taxon>Dikarya</taxon>
        <taxon>Ascomycota</taxon>
        <taxon>Pezizomycotina</taxon>
        <taxon>Sordariomycetes</taxon>
        <taxon>Hypocreomycetidae</taxon>
        <taxon>Hypocreales</taxon>
        <taxon>Cordycipitaceae</taxon>
        <taxon>Akanthomyces</taxon>
    </lineage>
</organism>
<accession>A0A179IL94</accession>
<gene>
    <name evidence="1" type="ORF">LLEC1_07097</name>
</gene>
<reference evidence="1 2" key="1">
    <citation type="submission" date="2016-03" db="EMBL/GenBank/DDBJ databases">
        <title>Fine-scale spatial genetic structure of a fungal parasite of coffee scale insects.</title>
        <authorList>
            <person name="Jackson D."/>
            <person name="Zemenick K.A."/>
            <person name="Malloure B."/>
            <person name="Quandt C.A."/>
            <person name="James T.Y."/>
        </authorList>
    </citation>
    <scope>NUCLEOTIDE SEQUENCE [LARGE SCALE GENOMIC DNA]</scope>
    <source>
        <strain evidence="1 2">UM487</strain>
    </source>
</reference>
<evidence type="ECO:0008006" key="3">
    <source>
        <dbReference type="Google" id="ProtNLM"/>
    </source>
</evidence>
<dbReference type="OrthoDB" id="5400409at2759"/>
<dbReference type="OMA" id="HWPSYIK"/>
<comment type="caution">
    <text evidence="1">The sequence shown here is derived from an EMBL/GenBank/DDBJ whole genome shotgun (WGS) entry which is preliminary data.</text>
</comment>
<evidence type="ECO:0000313" key="2">
    <source>
        <dbReference type="Proteomes" id="UP000243081"/>
    </source>
</evidence>
<dbReference type="EMBL" id="LUKN01000714">
    <property type="protein sequence ID" value="OAR02391.1"/>
    <property type="molecule type" value="Genomic_DNA"/>
</dbReference>
<evidence type="ECO:0000313" key="1">
    <source>
        <dbReference type="EMBL" id="OAR02391.1"/>
    </source>
</evidence>
<name>A0A179IL94_CORDF</name>